<dbReference type="Proteomes" id="UP000078200">
    <property type="component" value="Unassembled WGS sequence"/>
</dbReference>
<organism evidence="2 3">
    <name type="scientific">Glossina austeni</name>
    <name type="common">Savannah tsetse fly</name>
    <dbReference type="NCBI Taxonomy" id="7395"/>
    <lineage>
        <taxon>Eukaryota</taxon>
        <taxon>Metazoa</taxon>
        <taxon>Ecdysozoa</taxon>
        <taxon>Arthropoda</taxon>
        <taxon>Hexapoda</taxon>
        <taxon>Insecta</taxon>
        <taxon>Pterygota</taxon>
        <taxon>Neoptera</taxon>
        <taxon>Endopterygota</taxon>
        <taxon>Diptera</taxon>
        <taxon>Brachycera</taxon>
        <taxon>Muscomorpha</taxon>
        <taxon>Hippoboscoidea</taxon>
        <taxon>Glossinidae</taxon>
        <taxon>Glossina</taxon>
    </lineage>
</organism>
<dbReference type="AlphaFoldDB" id="A0A1A9UE97"/>
<dbReference type="VEuPathDB" id="VectorBase:GAUT001847"/>
<keyword evidence="3" id="KW-1185">Reference proteome</keyword>
<name>A0A1A9UE97_GLOAU</name>
<proteinExistence type="predicted"/>
<accession>A0A1A9UE97</accession>
<feature type="region of interest" description="Disordered" evidence="1">
    <location>
        <begin position="1"/>
        <end position="23"/>
    </location>
</feature>
<evidence type="ECO:0000256" key="1">
    <source>
        <dbReference type="SAM" id="MobiDB-lite"/>
    </source>
</evidence>
<evidence type="ECO:0000313" key="3">
    <source>
        <dbReference type="Proteomes" id="UP000078200"/>
    </source>
</evidence>
<evidence type="ECO:0000313" key="2">
    <source>
        <dbReference type="EnsemblMetazoa" id="GAUT001847-PA"/>
    </source>
</evidence>
<reference evidence="2" key="1">
    <citation type="submission" date="2020-05" db="UniProtKB">
        <authorList>
            <consortium name="EnsemblMetazoa"/>
        </authorList>
    </citation>
    <scope>IDENTIFICATION</scope>
    <source>
        <strain evidence="2">TTRI</strain>
    </source>
</reference>
<dbReference type="EnsemblMetazoa" id="GAUT001847-RA">
    <property type="protein sequence ID" value="GAUT001847-PA"/>
    <property type="gene ID" value="GAUT001847"/>
</dbReference>
<dbReference type="STRING" id="7395.A0A1A9UE97"/>
<sequence>MIKAPTVAEKDSEEEEKRKDPQCGCSCNSSLRQQLTKHKYIAIVNNFGDTEETCSQLEMDGGLDGKPLLKNNPSSYNMEDKLPIITRRQEVREIQSIKPEGTIGHETLQHLDYKTSDCTESKRPLICTLNETPKIGIGHAFETDCLTVSVPWHYLMDETPILPPLFLDICPGDRVVDACAAPLCNDLMESRDRRLREAMKSIHLSSI</sequence>
<protein>
    <submittedName>
        <fullName evidence="2">Uncharacterized protein</fullName>
    </submittedName>
</protein>